<evidence type="ECO:0000313" key="2">
    <source>
        <dbReference type="Proteomes" id="UP000790377"/>
    </source>
</evidence>
<evidence type="ECO:0000313" key="1">
    <source>
        <dbReference type="EMBL" id="KAH7904357.1"/>
    </source>
</evidence>
<dbReference type="Proteomes" id="UP000790377">
    <property type="component" value="Unassembled WGS sequence"/>
</dbReference>
<keyword evidence="2" id="KW-1185">Reference proteome</keyword>
<protein>
    <submittedName>
        <fullName evidence="1">Uncharacterized protein</fullName>
    </submittedName>
</protein>
<reference evidence="1" key="1">
    <citation type="journal article" date="2021" name="New Phytol.">
        <title>Evolutionary innovations through gain and loss of genes in the ectomycorrhizal Boletales.</title>
        <authorList>
            <person name="Wu G."/>
            <person name="Miyauchi S."/>
            <person name="Morin E."/>
            <person name="Kuo A."/>
            <person name="Drula E."/>
            <person name="Varga T."/>
            <person name="Kohler A."/>
            <person name="Feng B."/>
            <person name="Cao Y."/>
            <person name="Lipzen A."/>
            <person name="Daum C."/>
            <person name="Hundley H."/>
            <person name="Pangilinan J."/>
            <person name="Johnson J."/>
            <person name="Barry K."/>
            <person name="LaButti K."/>
            <person name="Ng V."/>
            <person name="Ahrendt S."/>
            <person name="Min B."/>
            <person name="Choi I.G."/>
            <person name="Park H."/>
            <person name="Plett J.M."/>
            <person name="Magnuson J."/>
            <person name="Spatafora J.W."/>
            <person name="Nagy L.G."/>
            <person name="Henrissat B."/>
            <person name="Grigoriev I.V."/>
            <person name="Yang Z.L."/>
            <person name="Xu J."/>
            <person name="Martin F.M."/>
        </authorList>
    </citation>
    <scope>NUCLEOTIDE SEQUENCE</scope>
    <source>
        <strain evidence="1">ATCC 28755</strain>
    </source>
</reference>
<proteinExistence type="predicted"/>
<sequence length="580" mass="65872">MENREITFQHLVEKAISGSIEHIQFLGVKCGELPTPQAEGGMILRIFISHLNPALIPQRITPETARVIDLAKWSLLGIINFGAGLEPEEQVFEHVLKNWARLHPWISFFYHNFLADLSVARAQVNSLVSISEAVKITIGFLSILHDSFPSVRPQFANTPALRTTIMGIWILATDIQPRDLNLDGPDQNSAEELSLVKESISRVAVYCLAYDATVTTFPAFVAAAGGLSAIVNTTLEYLRVFRKEVEGSASKAQPLLMDSSWVNYSTHLAQITEVLFIVSEREAVAREEFISKGSVHIIASMLAQLHAKLPEHPIDRTYPRGYEYIQHAMLESEDGPSVLCEALEARILDTILQAGHMNFDYNHDYRRDQESDVELLSRLPHLLMHTKVLRMAAKSLSWIKLQDTERHARHDRVLLNAWDNFKGAVARYLRTEKRLRSIKRPTYESACGGDQECQCISRGETKPELYRCSGCLLVKYCSRRCQRTDWKRRHGAQCRIIRLAIGTSESHDIRRNLLMIAAIEAEERIPEGAPLERFLDDARRRNPDYRACNHLTAIRIFSLEIADTRTCFKTFGMLRTILSK</sequence>
<comment type="caution">
    <text evidence="1">The sequence shown here is derived from an EMBL/GenBank/DDBJ whole genome shotgun (WGS) entry which is preliminary data.</text>
</comment>
<organism evidence="1 2">
    <name type="scientific">Hygrophoropsis aurantiaca</name>
    <dbReference type="NCBI Taxonomy" id="72124"/>
    <lineage>
        <taxon>Eukaryota</taxon>
        <taxon>Fungi</taxon>
        <taxon>Dikarya</taxon>
        <taxon>Basidiomycota</taxon>
        <taxon>Agaricomycotina</taxon>
        <taxon>Agaricomycetes</taxon>
        <taxon>Agaricomycetidae</taxon>
        <taxon>Boletales</taxon>
        <taxon>Coniophorineae</taxon>
        <taxon>Hygrophoropsidaceae</taxon>
        <taxon>Hygrophoropsis</taxon>
    </lineage>
</organism>
<gene>
    <name evidence="1" type="ORF">BJ138DRAFT_927669</name>
</gene>
<accession>A0ACB7ZUG8</accession>
<dbReference type="EMBL" id="MU268505">
    <property type="protein sequence ID" value="KAH7904357.1"/>
    <property type="molecule type" value="Genomic_DNA"/>
</dbReference>
<name>A0ACB7ZUG8_9AGAM</name>